<keyword evidence="5" id="KW-0479">Metal-binding</keyword>
<dbReference type="PANTHER" id="PTHR11241:SF0">
    <property type="entry name" value="DEOXYURIDINE 5'-TRIPHOSPHATE NUCLEOTIDOHYDROLASE"/>
    <property type="match status" value="1"/>
</dbReference>
<feature type="domain" description="dUTPase-like" evidence="7">
    <location>
        <begin position="16"/>
        <end position="145"/>
    </location>
</feature>
<accession>A0ABY7BAA4</accession>
<keyword evidence="5" id="KW-0460">Magnesium</keyword>
<comment type="similarity">
    <text evidence="1 5">Belongs to the dUTPase family.</text>
</comment>
<comment type="function">
    <text evidence="5">This enzyme is involved in nucleotide metabolism: it produces dUMP, the immediate precursor of thymidine nucleotides and it decreases the intracellular concentration of dUTP so that uracil cannot be incorporated into DNA.</text>
</comment>
<dbReference type="EC" id="3.6.1.23" evidence="5"/>
<evidence type="ECO:0000256" key="2">
    <source>
        <dbReference type="ARBA" id="ARBA00022801"/>
    </source>
</evidence>
<comment type="cofactor">
    <cofactor evidence="5">
        <name>Mg(2+)</name>
        <dbReference type="ChEBI" id="CHEBI:18420"/>
    </cofactor>
</comment>
<name>A0ABY7BAA4_9PSEU</name>
<evidence type="ECO:0000256" key="4">
    <source>
        <dbReference type="ARBA" id="ARBA00047686"/>
    </source>
</evidence>
<proteinExistence type="inferred from homology"/>
<evidence type="ECO:0000256" key="6">
    <source>
        <dbReference type="SAM" id="MobiDB-lite"/>
    </source>
</evidence>
<dbReference type="InterPro" id="IPR008181">
    <property type="entry name" value="dUTPase"/>
</dbReference>
<keyword evidence="3 5" id="KW-0546">Nucleotide metabolism</keyword>
<evidence type="ECO:0000313" key="9">
    <source>
        <dbReference type="Proteomes" id="UP001163203"/>
    </source>
</evidence>
<dbReference type="GO" id="GO:0004170">
    <property type="term" value="F:dUTP diphosphatase activity"/>
    <property type="evidence" value="ECO:0007669"/>
    <property type="project" value="UniProtKB-EC"/>
</dbReference>
<dbReference type="PANTHER" id="PTHR11241">
    <property type="entry name" value="DEOXYURIDINE 5'-TRIPHOSPHATE NUCLEOTIDOHYDROLASE"/>
    <property type="match status" value="1"/>
</dbReference>
<feature type="binding site" evidence="5">
    <location>
        <begin position="82"/>
        <end position="84"/>
    </location>
    <ligand>
        <name>substrate</name>
    </ligand>
</feature>
<keyword evidence="9" id="KW-1185">Reference proteome</keyword>
<comment type="catalytic activity">
    <reaction evidence="4 5">
        <text>dUTP + H2O = dUMP + diphosphate + H(+)</text>
        <dbReference type="Rhea" id="RHEA:10248"/>
        <dbReference type="ChEBI" id="CHEBI:15377"/>
        <dbReference type="ChEBI" id="CHEBI:15378"/>
        <dbReference type="ChEBI" id="CHEBI:33019"/>
        <dbReference type="ChEBI" id="CHEBI:61555"/>
        <dbReference type="ChEBI" id="CHEBI:246422"/>
        <dbReference type="EC" id="3.6.1.23"/>
    </reaction>
</comment>
<dbReference type="RefSeq" id="WP_268757725.1">
    <property type="nucleotide sequence ID" value="NZ_CP113836.1"/>
</dbReference>
<dbReference type="InterPro" id="IPR029054">
    <property type="entry name" value="dUTPase-like"/>
</dbReference>
<sequence>MPSVQVLLTRLDPDVPVPGYARPGDAGADLVTTSDVELAPGERAVVGTGIAIALPEGYAGFVHPRSGLAARVGLSVVNTPGTIDSGYRGEIRICLINHDPRTPIRLSRGDRIAQLIVQRVETAEFVEVAGLAPSERGEGGYGSTGGHATLDGVTGEGARK</sequence>
<dbReference type="InterPro" id="IPR033704">
    <property type="entry name" value="dUTPase_trimeric"/>
</dbReference>
<comment type="caution">
    <text evidence="5">Lacks conserved residue(s) required for the propagation of feature annotation.</text>
</comment>
<dbReference type="NCBIfam" id="TIGR00576">
    <property type="entry name" value="dut"/>
    <property type="match status" value="1"/>
</dbReference>
<feature type="binding site" evidence="5">
    <location>
        <begin position="65"/>
        <end position="67"/>
    </location>
    <ligand>
        <name>substrate</name>
    </ligand>
</feature>
<dbReference type="Gene3D" id="2.70.40.10">
    <property type="match status" value="1"/>
</dbReference>
<organism evidence="8 9">
    <name type="scientific">Amycolatopsis cynarae</name>
    <dbReference type="NCBI Taxonomy" id="2995223"/>
    <lineage>
        <taxon>Bacteria</taxon>
        <taxon>Bacillati</taxon>
        <taxon>Actinomycetota</taxon>
        <taxon>Actinomycetes</taxon>
        <taxon>Pseudonocardiales</taxon>
        <taxon>Pseudonocardiaceae</taxon>
        <taxon>Amycolatopsis</taxon>
    </lineage>
</organism>
<feature type="region of interest" description="Disordered" evidence="6">
    <location>
        <begin position="136"/>
        <end position="160"/>
    </location>
</feature>
<evidence type="ECO:0000259" key="7">
    <source>
        <dbReference type="Pfam" id="PF00692"/>
    </source>
</evidence>
<keyword evidence="2 5" id="KW-0378">Hydrolase</keyword>
<protein>
    <recommendedName>
        <fullName evidence="5">Deoxyuridine 5'-triphosphate nucleotidohydrolase</fullName>
        <shortName evidence="5">dUTPase</shortName>
        <ecNumber evidence="5">3.6.1.23</ecNumber>
    </recommendedName>
    <alternativeName>
        <fullName evidence="5">dUTP pyrophosphatase</fullName>
    </alternativeName>
</protein>
<gene>
    <name evidence="5 8" type="primary">dut</name>
    <name evidence="8" type="ORF">ORV05_07560</name>
</gene>
<dbReference type="Proteomes" id="UP001163203">
    <property type="component" value="Chromosome"/>
</dbReference>
<feature type="binding site" evidence="5">
    <location>
        <position position="78"/>
    </location>
    <ligand>
        <name>substrate</name>
    </ligand>
</feature>
<dbReference type="EMBL" id="CP113836">
    <property type="protein sequence ID" value="WAL67628.1"/>
    <property type="molecule type" value="Genomic_DNA"/>
</dbReference>
<evidence type="ECO:0000256" key="3">
    <source>
        <dbReference type="ARBA" id="ARBA00023080"/>
    </source>
</evidence>
<dbReference type="CDD" id="cd07557">
    <property type="entry name" value="trimeric_dUTPase"/>
    <property type="match status" value="1"/>
</dbReference>
<reference evidence="8" key="1">
    <citation type="submission" date="2022-11" db="EMBL/GenBank/DDBJ databases">
        <authorList>
            <person name="Mo P."/>
        </authorList>
    </citation>
    <scope>NUCLEOTIDE SEQUENCE</scope>
    <source>
        <strain evidence="8">HUAS 11-8</strain>
    </source>
</reference>
<dbReference type="InterPro" id="IPR036157">
    <property type="entry name" value="dUTPase-like_sf"/>
</dbReference>
<comment type="pathway">
    <text evidence="5">Pyrimidine metabolism; dUMP biosynthesis; dUMP from dCTP (dUTP route): step 2/2.</text>
</comment>
<dbReference type="HAMAP" id="MF_00116">
    <property type="entry name" value="dUTPase_bact"/>
    <property type="match status" value="1"/>
</dbReference>
<evidence type="ECO:0000256" key="5">
    <source>
        <dbReference type="HAMAP-Rule" id="MF_00116"/>
    </source>
</evidence>
<dbReference type="NCBIfam" id="NF001862">
    <property type="entry name" value="PRK00601.1"/>
    <property type="match status" value="1"/>
</dbReference>
<dbReference type="SUPFAM" id="SSF51283">
    <property type="entry name" value="dUTPase-like"/>
    <property type="match status" value="1"/>
</dbReference>
<evidence type="ECO:0000313" key="8">
    <source>
        <dbReference type="EMBL" id="WAL67628.1"/>
    </source>
</evidence>
<dbReference type="Pfam" id="PF00692">
    <property type="entry name" value="dUTPase"/>
    <property type="match status" value="1"/>
</dbReference>
<evidence type="ECO:0000256" key="1">
    <source>
        <dbReference type="ARBA" id="ARBA00006581"/>
    </source>
</evidence>